<name>A0AAW0RVA6_9HYPO</name>
<evidence type="ECO:0000256" key="2">
    <source>
        <dbReference type="SAM" id="MobiDB-lite"/>
    </source>
</evidence>
<dbReference type="InterPro" id="IPR002885">
    <property type="entry name" value="PPR_rpt"/>
</dbReference>
<gene>
    <name evidence="3" type="ORF">G3M48_003810</name>
</gene>
<dbReference type="EMBL" id="JAAHCF010000246">
    <property type="protein sequence ID" value="KAK8145935.1"/>
    <property type="molecule type" value="Genomic_DNA"/>
</dbReference>
<dbReference type="InterPro" id="IPR011990">
    <property type="entry name" value="TPR-like_helical_dom_sf"/>
</dbReference>
<feature type="repeat" description="PPR" evidence="1">
    <location>
        <begin position="682"/>
        <end position="716"/>
    </location>
</feature>
<evidence type="ECO:0000313" key="4">
    <source>
        <dbReference type="Proteomes" id="UP001397290"/>
    </source>
</evidence>
<feature type="compositionally biased region" description="Basic and acidic residues" evidence="2">
    <location>
        <begin position="625"/>
        <end position="636"/>
    </location>
</feature>
<dbReference type="Pfam" id="PF13041">
    <property type="entry name" value="PPR_2"/>
    <property type="match status" value="1"/>
</dbReference>
<evidence type="ECO:0008006" key="5">
    <source>
        <dbReference type="Google" id="ProtNLM"/>
    </source>
</evidence>
<proteinExistence type="predicted"/>
<accession>A0AAW0RVA6</accession>
<dbReference type="AlphaFoldDB" id="A0AAW0RVA6"/>
<sequence>MHENMRNRFENAHAADEAERSTDAPQHSASVQPNETFAAGKLPLAPKRSHVPYASTRLKRDRALLQRVRAHVSEKEKQRGYLPFLCSESELNSAQRQFDRWKSAILKLNSGRKSALQYINDQGRWLYEHDDITSMRDAWEAMAIETRRKEWPAVMLATLTNCPSKVAMVLEATLNPLPPGYAIHDVLHVMGQRLQLDSIKDANDRALMADKVLALLAHILEDVPQGHVPFRQHTVGLFAARLPAAQARDLYDILKKKNFRLHRHTELQFASKLAGEVAYKNTAYEILKALVESGVALNDAAPASVVTKLLQYKTISDGRSQAVDSFAVKDALELFMAHGYTPNTITLTAFLSTLCQAGQTEEAIHVALLFAEHGVQLDGRAWTTVFAGAKASLNVETVTKALLVAKVTPVSFASVLSNALHAVFYFATSETHSKKMEAPWAVPMFRPMLKTYAKRFELKSLQWWLPDSLPLLLSDEGIDKEVDDKFRDPLDRQWDFVHTILPVVDKVFETDGDAAETKLQPNTMADAVMLRTYIRSLSHPQDIAAFYRYFKSRLEEDEKYPKLLLRSQGAMIHDTFILVMTEHPELWREALHVFGDMLKATLRASSAANNDKASNQAPNSTSHFIHSDHGKPADETALEKAVHPAPTVLTMTILLRGLLYQREDALAEQLLQVMRELDIEPNLVTWNTLIRHKALAQNTDETVTLLQEMEAAGLKPDKYTYDAFRKLRDQDKALRMMQLIVDENRKSMEADNLRGLSSHSPSCPAPARNTASTAFFGSSALLSITKYHWVLAKVRAGQSHPEQRAQPYHVATAWSAVVSSIQDIQHMLQADSDAESNPEFASVKEFDQLLGHSRSIGIEEIKYSLPSKPLTDRVILCYFSANSRRQYEAFWADPASTDLLWISLLFSILGAGALLAKAKLANESPGRAGVGRGDAAACARAQHAAAGRGPRAVGAVRARLAAHGPAAKGYHRDPSRLPVPVSAFCGRDAPPHLAHDPVSPLSCSVALHAGLPPIIHESLIDTEHPVNLLDEDF</sequence>
<feature type="region of interest" description="Disordered" evidence="2">
    <location>
        <begin position="609"/>
        <end position="636"/>
    </location>
</feature>
<protein>
    <recommendedName>
        <fullName evidence="5">Pentatricopeptide repeat protein</fullName>
    </recommendedName>
</protein>
<comment type="caution">
    <text evidence="3">The sequence shown here is derived from an EMBL/GenBank/DDBJ whole genome shotgun (WGS) entry which is preliminary data.</text>
</comment>
<dbReference type="NCBIfam" id="TIGR00756">
    <property type="entry name" value="PPR"/>
    <property type="match status" value="1"/>
</dbReference>
<organism evidence="3 4">
    <name type="scientific">Beauveria asiatica</name>
    <dbReference type="NCBI Taxonomy" id="1069075"/>
    <lineage>
        <taxon>Eukaryota</taxon>
        <taxon>Fungi</taxon>
        <taxon>Dikarya</taxon>
        <taxon>Ascomycota</taxon>
        <taxon>Pezizomycotina</taxon>
        <taxon>Sordariomycetes</taxon>
        <taxon>Hypocreomycetidae</taxon>
        <taxon>Hypocreales</taxon>
        <taxon>Cordycipitaceae</taxon>
        <taxon>Beauveria</taxon>
    </lineage>
</organism>
<evidence type="ECO:0000313" key="3">
    <source>
        <dbReference type="EMBL" id="KAK8145935.1"/>
    </source>
</evidence>
<dbReference type="Proteomes" id="UP001397290">
    <property type="component" value="Unassembled WGS sequence"/>
</dbReference>
<evidence type="ECO:0000256" key="1">
    <source>
        <dbReference type="PROSITE-ProRule" id="PRU00708"/>
    </source>
</evidence>
<feature type="compositionally biased region" description="Basic and acidic residues" evidence="2">
    <location>
        <begin position="1"/>
        <end position="22"/>
    </location>
</feature>
<dbReference type="PANTHER" id="PTHR47938">
    <property type="entry name" value="RESPIRATORY COMPLEX I CHAPERONE (CIA84), PUTATIVE (AFU_ORTHOLOGUE AFUA_2G06020)-RELATED"/>
    <property type="match status" value="1"/>
</dbReference>
<feature type="compositionally biased region" description="Polar residues" evidence="2">
    <location>
        <begin position="23"/>
        <end position="35"/>
    </location>
</feature>
<dbReference type="Gene3D" id="1.25.40.10">
    <property type="entry name" value="Tetratricopeptide repeat domain"/>
    <property type="match status" value="2"/>
</dbReference>
<reference evidence="3 4" key="1">
    <citation type="submission" date="2020-02" db="EMBL/GenBank/DDBJ databases">
        <title>Comparative genomics of the hypocrealean fungal genus Beauvera.</title>
        <authorList>
            <person name="Showalter D.N."/>
            <person name="Bushley K.E."/>
            <person name="Rehner S.A."/>
        </authorList>
    </citation>
    <scope>NUCLEOTIDE SEQUENCE [LARGE SCALE GENOMIC DNA]</scope>
    <source>
        <strain evidence="3 4">ARSEF4384</strain>
    </source>
</reference>
<feature type="region of interest" description="Disordered" evidence="2">
    <location>
        <begin position="1"/>
        <end position="55"/>
    </location>
</feature>
<dbReference type="GO" id="GO:0003729">
    <property type="term" value="F:mRNA binding"/>
    <property type="evidence" value="ECO:0007669"/>
    <property type="project" value="TreeGrafter"/>
</dbReference>
<keyword evidence="4" id="KW-1185">Reference proteome</keyword>
<dbReference type="PROSITE" id="PS51375">
    <property type="entry name" value="PPR"/>
    <property type="match status" value="1"/>
</dbReference>
<dbReference type="PANTHER" id="PTHR47938:SF35">
    <property type="entry name" value="PENTATRICOPEPTIDE REPEAT-CONTAINING PROTEIN 4, MITOCHONDRIAL-RELATED"/>
    <property type="match status" value="1"/>
</dbReference>